<protein>
    <submittedName>
        <fullName evidence="1">Uncharacterized protein</fullName>
    </submittedName>
</protein>
<name>A0A1V4JJS0_PATFA</name>
<proteinExistence type="predicted"/>
<dbReference type="OrthoDB" id="10013157at2759"/>
<organism evidence="1 2">
    <name type="scientific">Patagioenas fasciata monilis</name>
    <dbReference type="NCBI Taxonomy" id="372326"/>
    <lineage>
        <taxon>Eukaryota</taxon>
        <taxon>Metazoa</taxon>
        <taxon>Chordata</taxon>
        <taxon>Craniata</taxon>
        <taxon>Vertebrata</taxon>
        <taxon>Euteleostomi</taxon>
        <taxon>Archelosauria</taxon>
        <taxon>Archosauria</taxon>
        <taxon>Dinosauria</taxon>
        <taxon>Saurischia</taxon>
        <taxon>Theropoda</taxon>
        <taxon>Coelurosauria</taxon>
        <taxon>Aves</taxon>
        <taxon>Neognathae</taxon>
        <taxon>Neoaves</taxon>
        <taxon>Columbimorphae</taxon>
        <taxon>Columbiformes</taxon>
        <taxon>Columbidae</taxon>
        <taxon>Patagioenas</taxon>
    </lineage>
</organism>
<dbReference type="Proteomes" id="UP000190648">
    <property type="component" value="Unassembled WGS sequence"/>
</dbReference>
<evidence type="ECO:0000313" key="2">
    <source>
        <dbReference type="Proteomes" id="UP000190648"/>
    </source>
</evidence>
<sequence>MGPSPMAFEPVAQHVFAILGVAQLSYHHCNFSTFLELRNRNRNPEFHAQRGQEQQRRRKMGSKLDGHLKTALAEAGEEPAPSQQAAALLADQVSCSLKREQR</sequence>
<dbReference type="AlphaFoldDB" id="A0A1V4JJS0"/>
<accession>A0A1V4JJS0</accession>
<reference evidence="1 2" key="1">
    <citation type="submission" date="2016-02" db="EMBL/GenBank/DDBJ databases">
        <title>Band-tailed pigeon sequencing and assembly.</title>
        <authorList>
            <person name="Soares A.E."/>
            <person name="Novak B.J."/>
            <person name="Rice E.S."/>
            <person name="O'Connell B."/>
            <person name="Chang D."/>
            <person name="Weber S."/>
            <person name="Shapiro B."/>
        </authorList>
    </citation>
    <scope>NUCLEOTIDE SEQUENCE [LARGE SCALE GENOMIC DNA]</scope>
    <source>
        <strain evidence="1">BTP2013</strain>
        <tissue evidence="1">Blood</tissue>
    </source>
</reference>
<dbReference type="EMBL" id="LSYS01007194">
    <property type="protein sequence ID" value="OPJ72442.1"/>
    <property type="molecule type" value="Genomic_DNA"/>
</dbReference>
<keyword evidence="2" id="KW-1185">Reference proteome</keyword>
<gene>
    <name evidence="1" type="ORF">AV530_018860</name>
</gene>
<comment type="caution">
    <text evidence="1">The sequence shown here is derived from an EMBL/GenBank/DDBJ whole genome shotgun (WGS) entry which is preliminary data.</text>
</comment>
<evidence type="ECO:0000313" key="1">
    <source>
        <dbReference type="EMBL" id="OPJ72442.1"/>
    </source>
</evidence>